<feature type="domain" description="Glycosyl transferase family 1" evidence="1">
    <location>
        <begin position="174"/>
        <end position="333"/>
    </location>
</feature>
<dbReference type="RefSeq" id="WP_162218295.1">
    <property type="nucleotide sequence ID" value="NZ_JAAEHK010000008.1"/>
</dbReference>
<sequence length="372" mass="42160">MSRVLLWTNMYPTASAPYYGTFVRATEQAWRKELGDENVELVAIKEKPTSALSKIKLYANLLARCFFSLFRQRSGTILEVHYPVYFLPLLYLAGFFKAKRFYIVLRFHGTDLDQITRSKIFRTLFQCVQKRVDLCVAPSEYFRYKLSQELNFPIEHVVKVYPDSVGKDFVNNEAKRITDDDTFTIGCVSRLEPNKNCQELLHAFAQLSIPNKRLIFIGDGSQRATLKTLAKRLNIESLVSFKGAVPRPELPGEFAQFSVFVFPSLKESFGLVAVEALACGVPVIANAKLHAANEYLEEARNGYFYHNGAEGLKDVIEAFHALPQGQRLALSQQATLVSEKFNYEQVFSHGVTEIMSRKLAGKAEHERTSSKG</sequence>
<dbReference type="AlphaFoldDB" id="A0A7C9NQN4"/>
<keyword evidence="2" id="KW-0808">Transferase</keyword>
<dbReference type="Pfam" id="PF00534">
    <property type="entry name" value="Glycos_transf_1"/>
    <property type="match status" value="1"/>
</dbReference>
<dbReference type="Gene3D" id="3.40.50.2000">
    <property type="entry name" value="Glycogen Phosphorylase B"/>
    <property type="match status" value="2"/>
</dbReference>
<dbReference type="InterPro" id="IPR001296">
    <property type="entry name" value="Glyco_trans_1"/>
</dbReference>
<dbReference type="CDD" id="cd03801">
    <property type="entry name" value="GT4_PimA-like"/>
    <property type="match status" value="1"/>
</dbReference>
<evidence type="ECO:0000313" key="2">
    <source>
        <dbReference type="EMBL" id="NDL70407.1"/>
    </source>
</evidence>
<comment type="caution">
    <text evidence="2">The sequence shown here is derived from an EMBL/GenBank/DDBJ whole genome shotgun (WGS) entry which is preliminary data.</text>
</comment>
<reference evidence="2 3" key="1">
    <citation type="submission" date="2020-01" db="EMBL/GenBank/DDBJ databases">
        <title>Whole genome sequencing of Halomonas alkaliphila strain LS44.</title>
        <authorList>
            <person name="Kumar S."/>
            <person name="Paul D."/>
            <person name="Shouche Y."/>
            <person name="Suryavanshi M.V."/>
        </authorList>
    </citation>
    <scope>NUCLEOTIDE SEQUENCE [LARGE SCALE GENOMIC DNA]</scope>
    <source>
        <strain evidence="2 3">LS44</strain>
    </source>
</reference>
<organism evidence="2 3">
    <name type="scientific">Vreelandella alkaliphila</name>
    <dbReference type="NCBI Taxonomy" id="272774"/>
    <lineage>
        <taxon>Bacteria</taxon>
        <taxon>Pseudomonadati</taxon>
        <taxon>Pseudomonadota</taxon>
        <taxon>Gammaproteobacteria</taxon>
        <taxon>Oceanospirillales</taxon>
        <taxon>Halomonadaceae</taxon>
        <taxon>Vreelandella</taxon>
    </lineage>
</organism>
<dbReference type="EMBL" id="JAAEHK010000008">
    <property type="protein sequence ID" value="NDL70407.1"/>
    <property type="molecule type" value="Genomic_DNA"/>
</dbReference>
<evidence type="ECO:0000313" key="3">
    <source>
        <dbReference type="Proteomes" id="UP000480312"/>
    </source>
</evidence>
<protein>
    <submittedName>
        <fullName evidence="2">Glycosyltransferase</fullName>
    </submittedName>
</protein>
<dbReference type="InterPro" id="IPR050194">
    <property type="entry name" value="Glycosyltransferase_grp1"/>
</dbReference>
<dbReference type="GO" id="GO:0016757">
    <property type="term" value="F:glycosyltransferase activity"/>
    <property type="evidence" value="ECO:0007669"/>
    <property type="project" value="InterPro"/>
</dbReference>
<dbReference type="PANTHER" id="PTHR45947">
    <property type="entry name" value="SULFOQUINOVOSYL TRANSFERASE SQD2"/>
    <property type="match status" value="1"/>
</dbReference>
<dbReference type="SUPFAM" id="SSF53756">
    <property type="entry name" value="UDP-Glycosyltransferase/glycogen phosphorylase"/>
    <property type="match status" value="1"/>
</dbReference>
<dbReference type="OrthoDB" id="9801609at2"/>
<name>A0A7C9NQN4_9GAMM</name>
<evidence type="ECO:0000259" key="1">
    <source>
        <dbReference type="Pfam" id="PF00534"/>
    </source>
</evidence>
<gene>
    <name evidence="2" type="ORF">GPL32_07780</name>
</gene>
<dbReference type="PANTHER" id="PTHR45947:SF3">
    <property type="entry name" value="SULFOQUINOVOSYL TRANSFERASE SQD2"/>
    <property type="match status" value="1"/>
</dbReference>
<accession>A0A7C9NQN4</accession>
<dbReference type="Proteomes" id="UP000480312">
    <property type="component" value="Unassembled WGS sequence"/>
</dbReference>
<proteinExistence type="predicted"/>